<protein>
    <submittedName>
        <fullName evidence="1">Uncharacterized protein</fullName>
    </submittedName>
</protein>
<gene>
    <name evidence="1" type="ORF">N478_13690</name>
</gene>
<organism evidence="1 2">
    <name type="scientific">Pseudoalteromonas luteoviolacea S4060-1</name>
    <dbReference type="NCBI Taxonomy" id="1365257"/>
    <lineage>
        <taxon>Bacteria</taxon>
        <taxon>Pseudomonadati</taxon>
        <taxon>Pseudomonadota</taxon>
        <taxon>Gammaproteobacteria</taxon>
        <taxon>Alteromonadales</taxon>
        <taxon>Pseudoalteromonadaceae</taxon>
        <taxon>Pseudoalteromonas</taxon>
    </lineage>
</organism>
<proteinExistence type="predicted"/>
<accession>A0A167NSK6</accession>
<dbReference type="EMBL" id="AUXX01000008">
    <property type="protein sequence ID" value="KZN68713.1"/>
    <property type="molecule type" value="Genomic_DNA"/>
</dbReference>
<comment type="caution">
    <text evidence="1">The sequence shown here is derived from an EMBL/GenBank/DDBJ whole genome shotgun (WGS) entry which is preliminary data.</text>
</comment>
<sequence>MKIKLNKKKLISLSEDTNTLPQQLTPQVVGGYLSVQICGPTISCGRCYADTDKGPDGQP</sequence>
<dbReference type="AlphaFoldDB" id="A0A167NSK6"/>
<dbReference type="PATRIC" id="fig|1365257.3.peg.1138"/>
<evidence type="ECO:0000313" key="2">
    <source>
        <dbReference type="Proteomes" id="UP000076661"/>
    </source>
</evidence>
<name>A0A167NSK6_9GAMM</name>
<reference evidence="1 2" key="1">
    <citation type="submission" date="2013-07" db="EMBL/GenBank/DDBJ databases">
        <title>Comparative Genomic and Metabolomic Analysis of Twelve Strains of Pseudoalteromonas luteoviolacea.</title>
        <authorList>
            <person name="Vynne N.G."/>
            <person name="Mansson M."/>
            <person name="Gram L."/>
        </authorList>
    </citation>
    <scope>NUCLEOTIDE SEQUENCE [LARGE SCALE GENOMIC DNA]</scope>
    <source>
        <strain evidence="1 2">S4060-1</strain>
    </source>
</reference>
<dbReference type="Proteomes" id="UP000076661">
    <property type="component" value="Unassembled WGS sequence"/>
</dbReference>
<evidence type="ECO:0000313" key="1">
    <source>
        <dbReference type="EMBL" id="KZN68713.1"/>
    </source>
</evidence>
<dbReference type="RefSeq" id="WP_063380312.1">
    <property type="nucleotide sequence ID" value="NZ_AUXX01000008.1"/>
</dbReference>